<dbReference type="Proteomes" id="UP000472260">
    <property type="component" value="Unassembled WGS sequence"/>
</dbReference>
<dbReference type="Pfam" id="PF04564">
    <property type="entry name" value="U-box"/>
    <property type="match status" value="1"/>
</dbReference>
<dbReference type="Pfam" id="PF00179">
    <property type="entry name" value="UQ_con"/>
    <property type="match status" value="1"/>
</dbReference>
<dbReference type="PROSITE" id="PS50127">
    <property type="entry name" value="UBC_2"/>
    <property type="match status" value="1"/>
</dbReference>
<dbReference type="AlphaFoldDB" id="A0A671SVG1"/>
<evidence type="ECO:0000313" key="4">
    <source>
        <dbReference type="Proteomes" id="UP000472260"/>
    </source>
</evidence>
<dbReference type="GO" id="GO:0004842">
    <property type="term" value="F:ubiquitin-protein transferase activity"/>
    <property type="evidence" value="ECO:0007669"/>
    <property type="project" value="InterPro"/>
</dbReference>
<dbReference type="InterPro" id="IPR003613">
    <property type="entry name" value="Ubox_domain"/>
</dbReference>
<reference evidence="3" key="2">
    <citation type="submission" date="2025-09" db="UniProtKB">
        <authorList>
            <consortium name="Ensembl"/>
        </authorList>
    </citation>
    <scope>IDENTIFICATION</scope>
</reference>
<dbReference type="SUPFAM" id="SSF54495">
    <property type="entry name" value="UBC-like"/>
    <property type="match status" value="1"/>
</dbReference>
<dbReference type="CDD" id="cd16453">
    <property type="entry name" value="RING-Ubox"/>
    <property type="match status" value="1"/>
</dbReference>
<dbReference type="InterPro" id="IPR000608">
    <property type="entry name" value="UBC"/>
</dbReference>
<evidence type="ECO:0000313" key="3">
    <source>
        <dbReference type="Ensembl" id="ENSSANP00000100274.1"/>
    </source>
</evidence>
<accession>A0A671SVG1</accession>
<organism evidence="3 4">
    <name type="scientific">Sinocyclocheilus anshuiensis</name>
    <dbReference type="NCBI Taxonomy" id="1608454"/>
    <lineage>
        <taxon>Eukaryota</taxon>
        <taxon>Metazoa</taxon>
        <taxon>Chordata</taxon>
        <taxon>Craniata</taxon>
        <taxon>Vertebrata</taxon>
        <taxon>Euteleostomi</taxon>
        <taxon>Actinopterygii</taxon>
        <taxon>Neopterygii</taxon>
        <taxon>Teleostei</taxon>
        <taxon>Ostariophysi</taxon>
        <taxon>Cypriniformes</taxon>
        <taxon>Cyprinidae</taxon>
        <taxon>Cyprininae</taxon>
        <taxon>Sinocyclocheilus</taxon>
    </lineage>
</organism>
<evidence type="ECO:0000259" key="1">
    <source>
        <dbReference type="PROSITE" id="PS50127"/>
    </source>
</evidence>
<reference evidence="3" key="1">
    <citation type="submission" date="2025-08" db="UniProtKB">
        <authorList>
            <consortium name="Ensembl"/>
        </authorList>
    </citation>
    <scope>IDENTIFICATION</scope>
</reference>
<dbReference type="PROSITE" id="PS51698">
    <property type="entry name" value="U_BOX"/>
    <property type="match status" value="1"/>
</dbReference>
<keyword evidence="4" id="KW-1185">Reference proteome</keyword>
<dbReference type="SUPFAM" id="SSF57850">
    <property type="entry name" value="RING/U-box"/>
    <property type="match status" value="1"/>
</dbReference>
<dbReference type="PANTHER" id="PTHR24068">
    <property type="entry name" value="UBIQUITIN-CONJUGATING ENZYME E2"/>
    <property type="match status" value="1"/>
</dbReference>
<dbReference type="GO" id="GO:0016567">
    <property type="term" value="P:protein ubiquitination"/>
    <property type="evidence" value="ECO:0007669"/>
    <property type="project" value="InterPro"/>
</dbReference>
<feature type="domain" description="U-box" evidence="2">
    <location>
        <begin position="129"/>
        <end position="166"/>
    </location>
</feature>
<feature type="domain" description="UBC core" evidence="1">
    <location>
        <begin position="3"/>
        <end position="152"/>
    </location>
</feature>
<sequence>CSGQNKTVHAISPAVRFSCMKLCSIKLLSCKYISAFWRIVMKGPPETPYENGTFELYCQFGHDYPVKPPVVRFYTPIYHCNINSVGRICHNIFDRNYSADVTMREILDAVYGLLILPEADDPLDRYDVQVPPHLVCPLSGKMFIDPVKAKGGYVYERRAIEEHLKT</sequence>
<evidence type="ECO:0000259" key="2">
    <source>
        <dbReference type="PROSITE" id="PS51698"/>
    </source>
</evidence>
<dbReference type="Gene3D" id="3.10.110.10">
    <property type="entry name" value="Ubiquitin Conjugating Enzyme"/>
    <property type="match status" value="1"/>
</dbReference>
<proteinExistence type="predicted"/>
<dbReference type="Ensembl" id="ENSSANT00000106450.1">
    <property type="protein sequence ID" value="ENSSANP00000100274.1"/>
    <property type="gene ID" value="ENSSANG00000049293.1"/>
</dbReference>
<dbReference type="SMART" id="SM00212">
    <property type="entry name" value="UBCc"/>
    <property type="match status" value="1"/>
</dbReference>
<dbReference type="InterPro" id="IPR016135">
    <property type="entry name" value="UBQ-conjugating_enzyme/RWD"/>
</dbReference>
<name>A0A671SVG1_9TELE</name>
<protein>
    <recommendedName>
        <fullName evidence="5">UBC core domain-containing protein</fullName>
    </recommendedName>
</protein>
<dbReference type="Gene3D" id="3.30.40.10">
    <property type="entry name" value="Zinc/RING finger domain, C3HC4 (zinc finger)"/>
    <property type="match status" value="1"/>
</dbReference>
<dbReference type="InterPro" id="IPR013083">
    <property type="entry name" value="Znf_RING/FYVE/PHD"/>
</dbReference>
<evidence type="ECO:0008006" key="5">
    <source>
        <dbReference type="Google" id="ProtNLM"/>
    </source>
</evidence>